<dbReference type="InterPro" id="IPR008000">
    <property type="entry name" value="Rham/fucose_mutarotase"/>
</dbReference>
<dbReference type="RefSeq" id="WP_246101428.1">
    <property type="nucleotide sequence ID" value="NZ_CBCSJO010000001.1"/>
</dbReference>
<keyword evidence="1" id="KW-0472">Membrane</keyword>
<dbReference type="InterPro" id="IPR048482">
    <property type="entry name" value="GH141_ins"/>
</dbReference>
<dbReference type="PANTHER" id="PTHR36453:SF1">
    <property type="entry name" value="RIGHT HANDED BETA HELIX DOMAIN-CONTAINING PROTEIN"/>
    <property type="match status" value="1"/>
</dbReference>
<organism evidence="3 4">
    <name type="scientific">Pedobacter westerhofensis</name>
    <dbReference type="NCBI Taxonomy" id="425512"/>
    <lineage>
        <taxon>Bacteria</taxon>
        <taxon>Pseudomonadati</taxon>
        <taxon>Bacteroidota</taxon>
        <taxon>Sphingobacteriia</taxon>
        <taxon>Sphingobacteriales</taxon>
        <taxon>Sphingobacteriaceae</taxon>
        <taxon>Pedobacter</taxon>
    </lineage>
</organism>
<protein>
    <recommendedName>
        <fullName evidence="2">GH141-like insertion domain-containing protein</fullName>
    </recommendedName>
</protein>
<dbReference type="GO" id="GO:0016857">
    <property type="term" value="F:racemase and epimerase activity, acting on carbohydrates and derivatives"/>
    <property type="evidence" value="ECO:0007669"/>
    <property type="project" value="InterPro"/>
</dbReference>
<dbReference type="InterPro" id="IPR011050">
    <property type="entry name" value="Pectin_lyase_fold/virulence"/>
</dbReference>
<sequence>MKLFAAKLYSGNRIFISAQDLRMRSYNTRKTWYIKTMVWLIIFTGKKNQYKSTDAATEPDQRRRTMMKNRTKYRVVIFLLLLCPYFSFAAEIWVSPQGNNSNPGTKEKPLADLSFALRKARELRRLADPSIADGITILVRGGKYELQEAVVLRPEDSGTAESPITIMAATGEKPVISGGRSLGGWKICDADIPGLPSAAKGKVWAADALFDGDELVDFRQLYVNNIKALRSRDTGPDMMNRILSWNHKDETCWIPKPAADLSKVQGMEMLIHQWWAIAVLRIKSAEVRGDSARLSFYQPESRIQSEHPWPAPWISAQSGNSAFFLSNAVQFLDTPGEWYLDKKNRKVYYWPKKNEDLKTAEVTVPVLETLLQMKGTADRPVAYVTFKGISFEHSSWLRPSHEGHVPHQSGMYMIDAYKLTVPGTADKKTLENQAWVGRPPAAAEVAFADHTSFEDCRFEHLGSTGLDYQRGTHYSSIRGNLFKDICGTGLQTGVFSDEAQEVHIPWQPRDEREICSNDLISNNLITDVANEDWGATGISAGYVRGIMIEHNDLSELPYTGISVGWGWTKTVNVMKDNQIRGNKIQRYGKHMYDVSAIYTLSAQPNSLISGNYADSIYKAPYPHDPNHWFYLYTDEGSSFITVKNNWTPSDKFLQNANGPGNIWENNGPWVADSIKRLAGLQKPYHYLIKERVPPAPNWQINHSEKVKVLEITGRSGKEHDQKLLSTLCKKYGLPAGSVYQWKNHTLLYGAVENPLLLRDDLQHLFKKDSIRIYNAPFYEFKRAKHCPAGVTAAEWDNVILSAALVKDSLLQKEYLSYHQNQFKDWPEVSQGFCNADFQELQVFKNGDQLILVISIPKGKSLAELNPRTSANNPRVDEWNTLMKKYQEGLTGTAPGEVWVSFKQINQ</sequence>
<gene>
    <name evidence="3" type="ORF">SAMN06265348_10423</name>
</gene>
<dbReference type="Pfam" id="PF21231">
    <property type="entry name" value="GH141_M"/>
    <property type="match status" value="1"/>
</dbReference>
<accession>A0A521CKN6</accession>
<dbReference type="Gene3D" id="2.160.20.10">
    <property type="entry name" value="Single-stranded right-handed beta-helix, Pectin lyase-like"/>
    <property type="match status" value="2"/>
</dbReference>
<keyword evidence="4" id="KW-1185">Reference proteome</keyword>
<dbReference type="AlphaFoldDB" id="A0A521CKN6"/>
<dbReference type="InterPro" id="IPR011008">
    <property type="entry name" value="Dimeric_a/b-barrel"/>
</dbReference>
<dbReference type="Gene3D" id="3.30.70.100">
    <property type="match status" value="1"/>
</dbReference>
<proteinExistence type="predicted"/>
<keyword evidence="1" id="KW-0812">Transmembrane</keyword>
<dbReference type="InterPro" id="IPR012334">
    <property type="entry name" value="Pectin_lyas_fold"/>
</dbReference>
<dbReference type="Proteomes" id="UP000320300">
    <property type="component" value="Unassembled WGS sequence"/>
</dbReference>
<dbReference type="SUPFAM" id="SSF51126">
    <property type="entry name" value="Pectin lyase-like"/>
    <property type="match status" value="1"/>
</dbReference>
<evidence type="ECO:0000259" key="2">
    <source>
        <dbReference type="Pfam" id="PF21231"/>
    </source>
</evidence>
<dbReference type="SUPFAM" id="SSF54909">
    <property type="entry name" value="Dimeric alpha+beta barrel"/>
    <property type="match status" value="1"/>
</dbReference>
<dbReference type="Pfam" id="PF05336">
    <property type="entry name" value="rhaM"/>
    <property type="match status" value="1"/>
</dbReference>
<feature type="domain" description="GH141-like insertion" evidence="2">
    <location>
        <begin position="201"/>
        <end position="352"/>
    </location>
</feature>
<name>A0A521CKN6_9SPHI</name>
<evidence type="ECO:0000313" key="3">
    <source>
        <dbReference type="EMBL" id="SMO59994.1"/>
    </source>
</evidence>
<reference evidence="3 4" key="1">
    <citation type="submission" date="2017-05" db="EMBL/GenBank/DDBJ databases">
        <authorList>
            <person name="Varghese N."/>
            <person name="Submissions S."/>
        </authorList>
    </citation>
    <scope>NUCLEOTIDE SEQUENCE [LARGE SCALE GENOMIC DNA]</scope>
    <source>
        <strain evidence="3 4">DSM 19036</strain>
    </source>
</reference>
<evidence type="ECO:0000313" key="4">
    <source>
        <dbReference type="Proteomes" id="UP000320300"/>
    </source>
</evidence>
<feature type="transmembrane region" description="Helical" evidence="1">
    <location>
        <begin position="73"/>
        <end position="94"/>
    </location>
</feature>
<evidence type="ECO:0000256" key="1">
    <source>
        <dbReference type="SAM" id="Phobius"/>
    </source>
</evidence>
<keyword evidence="1" id="KW-1133">Transmembrane helix</keyword>
<dbReference type="EMBL" id="FXTN01000004">
    <property type="protein sequence ID" value="SMO59994.1"/>
    <property type="molecule type" value="Genomic_DNA"/>
</dbReference>
<dbReference type="PANTHER" id="PTHR36453">
    <property type="entry name" value="SECRETED PROTEIN-RELATED"/>
    <property type="match status" value="1"/>
</dbReference>